<organism evidence="3 4">
    <name type="scientific">Epilithonimonas hominis</name>
    <dbReference type="NCBI Taxonomy" id="420404"/>
    <lineage>
        <taxon>Bacteria</taxon>
        <taxon>Pseudomonadati</taxon>
        <taxon>Bacteroidota</taxon>
        <taxon>Flavobacteriia</taxon>
        <taxon>Flavobacteriales</taxon>
        <taxon>Weeksellaceae</taxon>
        <taxon>Chryseobacterium group</taxon>
        <taxon>Epilithonimonas</taxon>
    </lineage>
</organism>
<evidence type="ECO:0000313" key="2">
    <source>
        <dbReference type="EMBL" id="ROI11678.1"/>
    </source>
</evidence>
<reference evidence="5" key="3">
    <citation type="submission" date="2018-11" db="EMBL/GenBank/DDBJ databases">
        <title>Proposal to divide the Flavobacteriaceae and reorganize its genera based on Amino Acid Identity values calculated from whole genome sequences.</title>
        <authorList>
            <person name="Nicholson A.C."/>
            <person name="Gulvik C.A."/>
            <person name="Whitney A.M."/>
            <person name="Humrighouse B.W."/>
            <person name="Bell M."/>
            <person name="Holmes B."/>
            <person name="Steigerwalt A."/>
            <person name="Villarma A."/>
            <person name="Sheth M."/>
            <person name="Batra D."/>
            <person name="Pryor J."/>
            <person name="Bernardet J.-F."/>
            <person name="Hugo C."/>
            <person name="Kampfer P."/>
            <person name="Newman J."/>
            <person name="Mcquiston J."/>
        </authorList>
    </citation>
    <scope>NUCLEOTIDE SEQUENCE [LARGE SCALE GENOMIC DNA]</scope>
    <source>
        <strain evidence="5">DSM 22165</strain>
    </source>
</reference>
<evidence type="ECO:0000256" key="1">
    <source>
        <dbReference type="SAM" id="SignalP"/>
    </source>
</evidence>
<evidence type="ECO:0000313" key="4">
    <source>
        <dbReference type="Proteomes" id="UP000198555"/>
    </source>
</evidence>
<feature type="chain" id="PRO_5044559028" evidence="1">
    <location>
        <begin position="22"/>
        <end position="171"/>
    </location>
</feature>
<dbReference type="EMBL" id="RJTU01000082">
    <property type="protein sequence ID" value="ROI11678.1"/>
    <property type="molecule type" value="Genomic_DNA"/>
</dbReference>
<dbReference type="EMBL" id="FNWX01000023">
    <property type="protein sequence ID" value="SEH72031.1"/>
    <property type="molecule type" value="Genomic_DNA"/>
</dbReference>
<dbReference type="Proteomes" id="UP000198555">
    <property type="component" value="Unassembled WGS sequence"/>
</dbReference>
<keyword evidence="4" id="KW-1185">Reference proteome</keyword>
<sequence>MRTFIVLVAAFFSVVSCSSQIYLDPSTLESAITNKEFNYNATRAFPMNGDVNNVLNSLPNTSSSRILNLDPGYGFNLKKDILSVGLPYFGRAYNAVPGDANNGGVRFESKVFDIKKSSTKKGNTLLIITPRDTKENYIFNLEIFKNGSAFLSVQSNNRQPISFDGNISVDQ</sequence>
<evidence type="ECO:0000313" key="5">
    <source>
        <dbReference type="Proteomes" id="UP000267623"/>
    </source>
</evidence>
<feature type="signal peptide" evidence="1">
    <location>
        <begin position="1"/>
        <end position="21"/>
    </location>
</feature>
<dbReference type="Gene3D" id="2.40.128.410">
    <property type="match status" value="1"/>
</dbReference>
<dbReference type="PROSITE" id="PS51257">
    <property type="entry name" value="PROKAR_LIPOPROTEIN"/>
    <property type="match status" value="1"/>
</dbReference>
<reference evidence="4" key="2">
    <citation type="submission" date="2016-10" db="EMBL/GenBank/DDBJ databases">
        <authorList>
            <person name="Varghese N."/>
            <person name="Submissions S."/>
        </authorList>
    </citation>
    <scope>NUCLEOTIDE SEQUENCE [LARGE SCALE GENOMIC DNA]</scope>
    <source>
        <strain evidence="4">DSM 19326</strain>
    </source>
</reference>
<dbReference type="STRING" id="420404.SAMN05421793_1235"/>
<gene>
    <name evidence="2" type="ORF">EGH73_13260</name>
    <name evidence="3" type="ORF">SAMN05421793_1235</name>
</gene>
<reference evidence="3" key="1">
    <citation type="submission" date="2016-10" db="EMBL/GenBank/DDBJ databases">
        <authorList>
            <person name="de Groot N.N."/>
        </authorList>
    </citation>
    <scope>NUCLEOTIDE SEQUENCE [LARGE SCALE GENOMIC DNA]</scope>
    <source>
        <strain evidence="3">DSM 19326</strain>
    </source>
</reference>
<dbReference type="RefSeq" id="WP_089770205.1">
    <property type="nucleotide sequence ID" value="NZ_DAMACK010000001.1"/>
</dbReference>
<proteinExistence type="predicted"/>
<reference evidence="5" key="4">
    <citation type="submission" date="2018-11" db="EMBL/GenBank/DDBJ databases">
        <title>Proposal to divide the Flavobacteriaceae and reorganize its genera based on Amino Acid Identity values calculated from whole genome sequences.</title>
        <authorList>
            <person name="Nicholson A.C."/>
            <person name="Gulvik C.A."/>
            <person name="Whitney A.M."/>
            <person name="Humrighouse B.W."/>
            <person name="Bell M."/>
            <person name="Holmes B."/>
            <person name="Steigerwalt A."/>
            <person name="Villarma A."/>
            <person name="Sheth M."/>
            <person name="Batra D."/>
            <person name="Pryor J."/>
            <person name="Bernardet J.-F."/>
            <person name="Hugo C."/>
            <person name="Kampfer P."/>
            <person name="Newman J."/>
            <person name="Mcquiston J.R."/>
        </authorList>
    </citation>
    <scope>NUCLEOTIDE SEQUENCE [LARGE SCALE GENOMIC DNA]</scope>
    <source>
        <strain evidence="5">DSM 22165</strain>
    </source>
</reference>
<dbReference type="Proteomes" id="UP000267623">
    <property type="component" value="Unassembled WGS sequence"/>
</dbReference>
<evidence type="ECO:0000313" key="3">
    <source>
        <dbReference type="EMBL" id="SEH72031.1"/>
    </source>
</evidence>
<dbReference type="AlphaFoldDB" id="A0A1H6KFK7"/>
<dbReference type="Pfam" id="PF14059">
    <property type="entry name" value="DUF4251"/>
    <property type="match status" value="1"/>
</dbReference>
<name>A0A1H6KFK7_9FLAO</name>
<protein>
    <submittedName>
        <fullName evidence="2">DUF4251 domain-containing protein</fullName>
    </submittedName>
</protein>
<keyword evidence="1" id="KW-0732">Signal</keyword>
<dbReference type="InterPro" id="IPR025347">
    <property type="entry name" value="DUF4251"/>
</dbReference>
<accession>A0A1H6KFK7</accession>